<dbReference type="AlphaFoldDB" id="A0A8I5TIQ0"/>
<evidence type="ECO:0000256" key="1">
    <source>
        <dbReference type="SAM" id="MobiDB-lite"/>
    </source>
</evidence>
<dbReference type="Proteomes" id="UP000001595">
    <property type="component" value="Chromosome X"/>
</dbReference>
<keyword evidence="3" id="KW-1185">Reference proteome</keyword>
<dbReference type="Ensembl" id="ENSPPYT00000045525.1">
    <property type="protein sequence ID" value="ENSPPYP00000037724.1"/>
    <property type="gene ID" value="ENSPPYG00000039225.1"/>
</dbReference>
<name>A0A8I5TIQ0_PONAB</name>
<dbReference type="PANTHER" id="PTHR19446">
    <property type="entry name" value="REVERSE TRANSCRIPTASES"/>
    <property type="match status" value="1"/>
</dbReference>
<dbReference type="OMA" id="EAMPHIC"/>
<dbReference type="GeneTree" id="ENSGT01150000287003"/>
<feature type="region of interest" description="Disordered" evidence="1">
    <location>
        <begin position="259"/>
        <end position="280"/>
    </location>
</feature>
<evidence type="ECO:0008006" key="4">
    <source>
        <dbReference type="Google" id="ProtNLM"/>
    </source>
</evidence>
<sequence>MAILPKVIYRFNAIPIKLPMTFFTELEKTTLKFIWNQKRACIAKSILSQKNKAGGIMLPDFKLYYKATVTKTAWYWYQNRDIDQWNRTEPSEITPHIYNYLIFDKPEKNKQWGKDSLFNKWCWENWLAICRKLKLDPFLTPYTKINSRWIKDLNIRLKTIKTLEENLGITIQDIGMGKDFMSKTPKAMATKAKIDKWNLIKLKSFCTAKETTIRVNRQPTKWEKIFATYSSDKGLSRYSGFSSSRINLSPFTKGYPESTMNSNKFIRKRQTTPSKSGQRT</sequence>
<evidence type="ECO:0000313" key="3">
    <source>
        <dbReference type="Proteomes" id="UP000001595"/>
    </source>
</evidence>
<reference evidence="2 3" key="1">
    <citation type="submission" date="2008-02" db="EMBL/GenBank/DDBJ databases">
        <title>A 6x draft sequence assembly of the Pongo pygmaeus abelii genome.</title>
        <authorList>
            <person name="Wilson R.K."/>
            <person name="Mardis E."/>
        </authorList>
    </citation>
    <scope>NUCLEOTIDE SEQUENCE [LARGE SCALE GENOMIC DNA]</scope>
</reference>
<reference evidence="2" key="3">
    <citation type="submission" date="2025-09" db="UniProtKB">
        <authorList>
            <consortium name="Ensembl"/>
        </authorList>
    </citation>
    <scope>IDENTIFICATION</scope>
</reference>
<evidence type="ECO:0000313" key="2">
    <source>
        <dbReference type="Ensembl" id="ENSPPYP00000037724.1"/>
    </source>
</evidence>
<organism evidence="2 3">
    <name type="scientific">Pongo abelii</name>
    <name type="common">Sumatran orangutan</name>
    <name type="synonym">Pongo pygmaeus abelii</name>
    <dbReference type="NCBI Taxonomy" id="9601"/>
    <lineage>
        <taxon>Eukaryota</taxon>
        <taxon>Metazoa</taxon>
        <taxon>Chordata</taxon>
        <taxon>Craniata</taxon>
        <taxon>Vertebrata</taxon>
        <taxon>Euteleostomi</taxon>
        <taxon>Mammalia</taxon>
        <taxon>Eutheria</taxon>
        <taxon>Euarchontoglires</taxon>
        <taxon>Primates</taxon>
        <taxon>Haplorrhini</taxon>
        <taxon>Catarrhini</taxon>
        <taxon>Hominidae</taxon>
        <taxon>Pongo</taxon>
    </lineage>
</organism>
<feature type="compositionally biased region" description="Polar residues" evidence="1">
    <location>
        <begin position="271"/>
        <end position="280"/>
    </location>
</feature>
<proteinExistence type="predicted"/>
<accession>A0A8I5TIQ0</accession>
<protein>
    <recommendedName>
        <fullName evidence="4">LIN1</fullName>
    </recommendedName>
</protein>
<reference evidence="2" key="2">
    <citation type="submission" date="2025-08" db="UniProtKB">
        <authorList>
            <consortium name="Ensembl"/>
        </authorList>
    </citation>
    <scope>IDENTIFICATION</scope>
</reference>